<sequence length="418" mass="44832">MKTSENTNDKPAAIEMRQYLRLSRMSQAVSLGLMLSVGAWFSFPVMAAGGTIPSAEQASTAPSNAVQASANSSTQKGLDSEAQHGLEPVQLSKAQRAMAGIEVVKLGEQTFSLEAVATASLVVDRNRTVILAPQLEVLVEKRHVLPGQEVNKNDPLLTLGGSAVAQAQATYVTAAADWSRIKRMSANAVSASRRLQSQVSAELARATLQALQMTDEQIVSLEKNPNTIGSYQLLAPIDGRVQQDIAELGQVIAGGTPLMQLTDESYLWVDAQLTPAQAEGVLVGNVAMVKVGEQTVEARIIGRSHEFNSQTRTEKVVLSFDNNGHELHAGQFAEIYLPDAKEGGIVVPDSALTRSNDGDWQVYTEEPEGFVSHEIELVESQRGMNLLRGIKPNSNVVISGAFFLASERAKTGFDADGH</sequence>
<evidence type="ECO:0000256" key="1">
    <source>
        <dbReference type="ARBA" id="ARBA00009477"/>
    </source>
</evidence>
<keyword evidence="6" id="KW-1185">Reference proteome</keyword>
<evidence type="ECO:0000259" key="4">
    <source>
        <dbReference type="Pfam" id="PF25954"/>
    </source>
</evidence>
<dbReference type="Gene3D" id="1.10.287.470">
    <property type="entry name" value="Helix hairpin bin"/>
    <property type="match status" value="1"/>
</dbReference>
<accession>A0ABT0LG80</accession>
<dbReference type="Gene3D" id="2.40.30.170">
    <property type="match status" value="1"/>
</dbReference>
<dbReference type="InterPro" id="IPR058792">
    <property type="entry name" value="Beta-barrel_RND_2"/>
</dbReference>
<comment type="similarity">
    <text evidence="1">Belongs to the membrane fusion protein (MFP) (TC 8.A.1) family.</text>
</comment>
<evidence type="ECO:0000313" key="5">
    <source>
        <dbReference type="EMBL" id="MCL1126694.1"/>
    </source>
</evidence>
<keyword evidence="2" id="KW-0813">Transport</keyword>
<dbReference type="Pfam" id="PF25954">
    <property type="entry name" value="Beta-barrel_RND_2"/>
    <property type="match status" value="1"/>
</dbReference>
<dbReference type="InterPro" id="IPR006143">
    <property type="entry name" value="RND_pump_MFP"/>
</dbReference>
<dbReference type="NCBIfam" id="TIGR01730">
    <property type="entry name" value="RND_mfp"/>
    <property type="match status" value="1"/>
</dbReference>
<reference evidence="5 6" key="1">
    <citation type="submission" date="2022-01" db="EMBL/GenBank/DDBJ databases">
        <title>Whole genome-based taxonomy of the Shewanellaceae.</title>
        <authorList>
            <person name="Martin-Rodriguez A.J."/>
        </authorList>
    </citation>
    <scope>NUCLEOTIDE SEQUENCE [LARGE SCALE GENOMIC DNA]</scope>
    <source>
        <strain evidence="5 6">DSM 17177</strain>
    </source>
</reference>
<name>A0ABT0LG80_9GAMM</name>
<feature type="domain" description="CusB-like beta-barrel" evidence="4">
    <location>
        <begin position="267"/>
        <end position="337"/>
    </location>
</feature>
<dbReference type="EMBL" id="JAKIKS010000102">
    <property type="protein sequence ID" value="MCL1126694.1"/>
    <property type="molecule type" value="Genomic_DNA"/>
</dbReference>
<organism evidence="5 6">
    <name type="scientific">Shewanella surugensis</name>
    <dbReference type="NCBI Taxonomy" id="212020"/>
    <lineage>
        <taxon>Bacteria</taxon>
        <taxon>Pseudomonadati</taxon>
        <taxon>Pseudomonadota</taxon>
        <taxon>Gammaproteobacteria</taxon>
        <taxon>Alteromonadales</taxon>
        <taxon>Shewanellaceae</taxon>
        <taxon>Shewanella</taxon>
    </lineage>
</organism>
<feature type="compositionally biased region" description="Polar residues" evidence="3">
    <location>
        <begin position="55"/>
        <end position="77"/>
    </location>
</feature>
<dbReference type="RefSeq" id="WP_248942109.1">
    <property type="nucleotide sequence ID" value="NZ_JAKIKS010000102.1"/>
</dbReference>
<protein>
    <submittedName>
        <fullName evidence="5">Efflux RND transporter periplasmic adaptor subunit</fullName>
    </submittedName>
</protein>
<dbReference type="PANTHER" id="PTHR30097">
    <property type="entry name" value="CATION EFFLUX SYSTEM PROTEIN CUSB"/>
    <property type="match status" value="1"/>
</dbReference>
<evidence type="ECO:0000256" key="2">
    <source>
        <dbReference type="ARBA" id="ARBA00022448"/>
    </source>
</evidence>
<proteinExistence type="inferred from homology"/>
<dbReference type="Proteomes" id="UP001203423">
    <property type="component" value="Unassembled WGS sequence"/>
</dbReference>
<comment type="caution">
    <text evidence="5">The sequence shown here is derived from an EMBL/GenBank/DDBJ whole genome shotgun (WGS) entry which is preliminary data.</text>
</comment>
<feature type="region of interest" description="Disordered" evidence="3">
    <location>
        <begin position="55"/>
        <end position="82"/>
    </location>
</feature>
<evidence type="ECO:0000313" key="6">
    <source>
        <dbReference type="Proteomes" id="UP001203423"/>
    </source>
</evidence>
<dbReference type="SUPFAM" id="SSF111369">
    <property type="entry name" value="HlyD-like secretion proteins"/>
    <property type="match status" value="1"/>
</dbReference>
<gene>
    <name evidence="5" type="ORF">L2764_19950</name>
</gene>
<dbReference type="Gene3D" id="2.40.50.100">
    <property type="match status" value="1"/>
</dbReference>
<dbReference type="InterPro" id="IPR051909">
    <property type="entry name" value="MFP_Cation_Efflux"/>
</dbReference>
<dbReference type="PANTHER" id="PTHR30097:SF15">
    <property type="entry name" value="CATION EFFLUX SYSTEM PROTEIN CUSB"/>
    <property type="match status" value="1"/>
</dbReference>
<dbReference type="Gene3D" id="2.40.420.20">
    <property type="match status" value="1"/>
</dbReference>
<evidence type="ECO:0000256" key="3">
    <source>
        <dbReference type="SAM" id="MobiDB-lite"/>
    </source>
</evidence>